<feature type="compositionally biased region" description="Low complexity" evidence="1">
    <location>
        <begin position="640"/>
        <end position="656"/>
    </location>
</feature>
<accession>A0A1Y2EX01</accession>
<feature type="compositionally biased region" description="Low complexity" evidence="1">
    <location>
        <begin position="511"/>
        <end position="526"/>
    </location>
</feature>
<evidence type="ECO:0000313" key="5">
    <source>
        <dbReference type="Proteomes" id="UP000193685"/>
    </source>
</evidence>
<keyword evidence="2" id="KW-1133">Transmembrane helix</keyword>
<gene>
    <name evidence="4" type="ORF">BCR37DRAFT_389538</name>
</gene>
<dbReference type="InterPro" id="IPR036028">
    <property type="entry name" value="SH3-like_dom_sf"/>
</dbReference>
<evidence type="ECO:0000256" key="2">
    <source>
        <dbReference type="SAM" id="Phobius"/>
    </source>
</evidence>
<evidence type="ECO:0008006" key="6">
    <source>
        <dbReference type="Google" id="ProtNLM"/>
    </source>
</evidence>
<dbReference type="GeneID" id="63787341"/>
<dbReference type="Gene3D" id="2.30.30.40">
    <property type="entry name" value="SH3 Domains"/>
    <property type="match status" value="1"/>
</dbReference>
<protein>
    <recommendedName>
        <fullName evidence="6">SH3 domain-containing protein</fullName>
    </recommendedName>
</protein>
<feature type="signal peptide" evidence="3">
    <location>
        <begin position="1"/>
        <end position="18"/>
    </location>
</feature>
<keyword evidence="5" id="KW-1185">Reference proteome</keyword>
<dbReference type="AlphaFoldDB" id="A0A1Y2EX01"/>
<feature type="transmembrane region" description="Helical" evidence="2">
    <location>
        <begin position="281"/>
        <end position="306"/>
    </location>
</feature>
<keyword evidence="3" id="KW-0732">Signal</keyword>
<feature type="chain" id="PRO_5012260114" description="SH3 domain-containing protein" evidence="3">
    <location>
        <begin position="19"/>
        <end position="669"/>
    </location>
</feature>
<proteinExistence type="predicted"/>
<dbReference type="RefSeq" id="XP_040722543.1">
    <property type="nucleotide sequence ID" value="XM_040870742.1"/>
</dbReference>
<evidence type="ECO:0000256" key="3">
    <source>
        <dbReference type="SAM" id="SignalP"/>
    </source>
</evidence>
<dbReference type="OMA" id="CADTCAL"/>
<evidence type="ECO:0000313" key="4">
    <source>
        <dbReference type="EMBL" id="ORY76090.1"/>
    </source>
</evidence>
<dbReference type="EMBL" id="MCFI01000024">
    <property type="protein sequence ID" value="ORY76090.1"/>
    <property type="molecule type" value="Genomic_DNA"/>
</dbReference>
<sequence>MRLVILLLHVAQHPHVAAQTQQASCISLNGSTTCPAFQEDSISSDLSAFPFLANVRTVQDFDTTVNDYLADGFLQSKMKEQYGCNRSTGTSFTLQDKRTRNALQIRYSKTIWCASLVQQSAQLCRGPGATAQTACAETCLAYALSIADILQSPVCGRSNLTDKNLDSLRQEYALCTTPGDAYAQQRCVDGATQDKSCGFEDNSAAYCRYCARLQRQSNGTGSSVEGCCTQANASFCAPYFTDGDSTGNISQVIVSIGLPTGVPLPTPTAVVRLEHDDRLSAGALAGIIVPSVLAVLAIILSIWLFLRRRQRFASRADRMRTLNALDSRGNESASGEKRIVIRSPTLPLPTAGSAFSAPSFGSAMSPVGPIFPPKTPSNDSEQHRLSGFYGGGFKDKAVQAEPEEELARDSSDDSLVLLDQWSGVQLKPGSLVRCLRSYEPALHDELPLRVNDLIRIEALYADRWAKGRLIRNVDDPVSEDLEKTADIAPSKVFPLVCVCAAEFDEIRDSRPSSSVSNSTRRTSLSSIDNTGFEAHPSDEALALASTVRDSVLSETVGEASSMGGSTRVPSSIGILSNSGLRRFQLRPRPSGLQQVSLPARTSSSQHGSIRTEPSSGDHSCSAESSPAISTAQQPVPTAATGPSTSERGGGSTSRFTEQLSTHSSKETKD</sequence>
<dbReference type="Proteomes" id="UP000193685">
    <property type="component" value="Unassembled WGS sequence"/>
</dbReference>
<name>A0A1Y2EX01_PROLT</name>
<dbReference type="SUPFAM" id="SSF50044">
    <property type="entry name" value="SH3-domain"/>
    <property type="match status" value="1"/>
</dbReference>
<dbReference type="STRING" id="56484.A0A1Y2EX01"/>
<feature type="region of interest" description="Disordered" evidence="1">
    <location>
        <begin position="509"/>
        <end position="532"/>
    </location>
</feature>
<organism evidence="4 5">
    <name type="scientific">Protomyces lactucae-debilis</name>
    <dbReference type="NCBI Taxonomy" id="2754530"/>
    <lineage>
        <taxon>Eukaryota</taxon>
        <taxon>Fungi</taxon>
        <taxon>Dikarya</taxon>
        <taxon>Ascomycota</taxon>
        <taxon>Taphrinomycotina</taxon>
        <taxon>Taphrinomycetes</taxon>
        <taxon>Taphrinales</taxon>
        <taxon>Protomycetaceae</taxon>
        <taxon>Protomyces</taxon>
    </lineage>
</organism>
<keyword evidence="2" id="KW-0812">Transmembrane</keyword>
<feature type="compositionally biased region" description="Polar residues" evidence="1">
    <location>
        <begin position="591"/>
        <end position="635"/>
    </location>
</feature>
<dbReference type="OrthoDB" id="2163411at2759"/>
<keyword evidence="2" id="KW-0472">Membrane</keyword>
<comment type="caution">
    <text evidence="4">The sequence shown here is derived from an EMBL/GenBank/DDBJ whole genome shotgun (WGS) entry which is preliminary data.</text>
</comment>
<feature type="region of interest" description="Disordered" evidence="1">
    <location>
        <begin position="587"/>
        <end position="669"/>
    </location>
</feature>
<evidence type="ECO:0000256" key="1">
    <source>
        <dbReference type="SAM" id="MobiDB-lite"/>
    </source>
</evidence>
<reference evidence="4 5" key="1">
    <citation type="submission" date="2016-07" db="EMBL/GenBank/DDBJ databases">
        <title>Pervasive Adenine N6-methylation of Active Genes in Fungi.</title>
        <authorList>
            <consortium name="DOE Joint Genome Institute"/>
            <person name="Mondo S.J."/>
            <person name="Dannebaum R.O."/>
            <person name="Kuo R.C."/>
            <person name="Labutti K."/>
            <person name="Haridas S."/>
            <person name="Kuo A."/>
            <person name="Salamov A."/>
            <person name="Ahrendt S.R."/>
            <person name="Lipzen A."/>
            <person name="Sullivan W."/>
            <person name="Andreopoulos W.B."/>
            <person name="Clum A."/>
            <person name="Lindquist E."/>
            <person name="Daum C."/>
            <person name="Ramamoorthy G.K."/>
            <person name="Gryganskyi A."/>
            <person name="Culley D."/>
            <person name="Magnuson J.K."/>
            <person name="James T.Y."/>
            <person name="O'Malley M.A."/>
            <person name="Stajich J.E."/>
            <person name="Spatafora J.W."/>
            <person name="Visel A."/>
            <person name="Grigoriev I.V."/>
        </authorList>
    </citation>
    <scope>NUCLEOTIDE SEQUENCE [LARGE SCALE GENOMIC DNA]</scope>
    <source>
        <strain evidence="4 5">12-1054</strain>
    </source>
</reference>